<dbReference type="CDD" id="cd04181">
    <property type="entry name" value="NTP_transferase"/>
    <property type="match status" value="1"/>
</dbReference>
<protein>
    <recommendedName>
        <fullName evidence="3">Nucleotidyl transferase domain-containing protein</fullName>
    </recommendedName>
</protein>
<gene>
    <name evidence="4" type="ORF">COS26_01545</name>
</gene>
<feature type="non-terminal residue" evidence="4">
    <location>
        <position position="341"/>
    </location>
</feature>
<evidence type="ECO:0000313" key="5">
    <source>
        <dbReference type="Proteomes" id="UP000230304"/>
    </source>
</evidence>
<dbReference type="Pfam" id="PF00132">
    <property type="entry name" value="Hexapep"/>
    <property type="match status" value="1"/>
</dbReference>
<evidence type="ECO:0000256" key="1">
    <source>
        <dbReference type="ARBA" id="ARBA00022679"/>
    </source>
</evidence>
<dbReference type="PANTHER" id="PTHR43584">
    <property type="entry name" value="NUCLEOTIDYL TRANSFERASE"/>
    <property type="match status" value="1"/>
</dbReference>
<evidence type="ECO:0000256" key="2">
    <source>
        <dbReference type="ARBA" id="ARBA00022695"/>
    </source>
</evidence>
<organism evidence="4 5">
    <name type="scientific">Candidatus Nealsonbacteria bacterium CG02_land_8_20_14_3_00_40_11</name>
    <dbReference type="NCBI Taxonomy" id="1974700"/>
    <lineage>
        <taxon>Bacteria</taxon>
        <taxon>Candidatus Nealsoniibacteriota</taxon>
    </lineage>
</organism>
<accession>A0A2M7D801</accession>
<dbReference type="Proteomes" id="UP000230304">
    <property type="component" value="Unassembled WGS sequence"/>
</dbReference>
<dbReference type="SUPFAM" id="SSF53448">
    <property type="entry name" value="Nucleotide-diphospho-sugar transferases"/>
    <property type="match status" value="1"/>
</dbReference>
<evidence type="ECO:0000313" key="4">
    <source>
        <dbReference type="EMBL" id="PIV42843.1"/>
    </source>
</evidence>
<sequence length="341" mass="38350">MQAIILAAGEGSRFWPLNQENKSLIKIMGKPLVWYTLNSLKEAGIGDIVIIQGPRKDIEENLKNYNLGMNIRYVVQLEPKGMGNALLQAKDYLDEQFFVLDVTRIDCGEHIELIMEKQKTTGVKVVLLGAKTNNPQLYGILDLEEDRAKGIIEKPGKGKEPSDTKVVGIYFLPKEFLDYYQRVPEKMYAFEDALSLYMKEKEVKVAITDKETPSLKYPWDLFRVARFLLDKYLKSEIDQSAKIAKNVTIEGNVFIGKNTKIFENAVIKGPCYIGDNCVVGNNTLIREYSSLENSVLIGAFAEITRTVFQEDVHVHSGYFGDSIFGKGCRIGAGTVTANVRI</sequence>
<keyword evidence="2" id="KW-0548">Nucleotidyltransferase</keyword>
<dbReference type="AlphaFoldDB" id="A0A2M7D801"/>
<dbReference type="InterPro" id="IPR050065">
    <property type="entry name" value="GlmU-like"/>
</dbReference>
<dbReference type="Gene3D" id="3.90.550.10">
    <property type="entry name" value="Spore Coat Polysaccharide Biosynthesis Protein SpsA, Chain A"/>
    <property type="match status" value="1"/>
</dbReference>
<dbReference type="Gene3D" id="2.160.10.10">
    <property type="entry name" value="Hexapeptide repeat proteins"/>
    <property type="match status" value="1"/>
</dbReference>
<proteinExistence type="predicted"/>
<dbReference type="EMBL" id="PEUA01000034">
    <property type="protein sequence ID" value="PIV42843.1"/>
    <property type="molecule type" value="Genomic_DNA"/>
</dbReference>
<feature type="domain" description="Nucleotidyl transferase" evidence="3">
    <location>
        <begin position="3"/>
        <end position="211"/>
    </location>
</feature>
<dbReference type="InterPro" id="IPR005835">
    <property type="entry name" value="NTP_transferase_dom"/>
</dbReference>
<dbReference type="GO" id="GO:0016779">
    <property type="term" value="F:nucleotidyltransferase activity"/>
    <property type="evidence" value="ECO:0007669"/>
    <property type="project" value="UniProtKB-KW"/>
</dbReference>
<keyword evidence="1" id="KW-0808">Transferase</keyword>
<dbReference type="PANTHER" id="PTHR43584:SF8">
    <property type="entry name" value="N-ACETYLMURAMATE ALPHA-1-PHOSPHATE URIDYLYLTRANSFERASE"/>
    <property type="match status" value="1"/>
</dbReference>
<dbReference type="InterPro" id="IPR001451">
    <property type="entry name" value="Hexapep"/>
</dbReference>
<dbReference type="InterPro" id="IPR029044">
    <property type="entry name" value="Nucleotide-diphossugar_trans"/>
</dbReference>
<evidence type="ECO:0000259" key="3">
    <source>
        <dbReference type="Pfam" id="PF00483"/>
    </source>
</evidence>
<comment type="caution">
    <text evidence="4">The sequence shown here is derived from an EMBL/GenBank/DDBJ whole genome shotgun (WGS) entry which is preliminary data.</text>
</comment>
<dbReference type="Pfam" id="PF00483">
    <property type="entry name" value="NTP_transferase"/>
    <property type="match status" value="1"/>
</dbReference>
<reference evidence="5" key="1">
    <citation type="submission" date="2017-09" db="EMBL/GenBank/DDBJ databases">
        <title>Depth-based differentiation of microbial function through sediment-hosted aquifers and enrichment of novel symbionts in the deep terrestrial subsurface.</title>
        <authorList>
            <person name="Probst A.J."/>
            <person name="Ladd B."/>
            <person name="Jarett J.K."/>
            <person name="Geller-Mcgrath D.E."/>
            <person name="Sieber C.M.K."/>
            <person name="Emerson J.B."/>
            <person name="Anantharaman K."/>
            <person name="Thomas B.C."/>
            <person name="Malmstrom R."/>
            <person name="Stieglmeier M."/>
            <person name="Klingl A."/>
            <person name="Woyke T."/>
            <person name="Ryan C.M."/>
            <person name="Banfield J.F."/>
        </authorList>
    </citation>
    <scope>NUCLEOTIDE SEQUENCE [LARGE SCALE GENOMIC DNA]</scope>
</reference>
<name>A0A2M7D801_9BACT</name>